<keyword evidence="1" id="KW-0812">Transmembrane</keyword>
<dbReference type="Proteomes" id="UP000183047">
    <property type="component" value="Unassembled WGS sequence"/>
</dbReference>
<keyword evidence="3" id="KW-1185">Reference proteome</keyword>
<gene>
    <name evidence="2" type="ORF">SAMN02910451_01019</name>
</gene>
<name>A0A1G5CB20_9FIRM</name>
<evidence type="ECO:0000256" key="1">
    <source>
        <dbReference type="SAM" id="Phobius"/>
    </source>
</evidence>
<protein>
    <submittedName>
        <fullName evidence="2">Uncharacterized protein</fullName>
    </submittedName>
</protein>
<keyword evidence="1" id="KW-1133">Transmembrane helix</keyword>
<sequence>MLYEPEAGRGYIETRKFSEFIKCAGMVVGSAILLILNYRRVEKKYRKRAKVKKYD</sequence>
<evidence type="ECO:0000313" key="2">
    <source>
        <dbReference type="EMBL" id="SCX99510.1"/>
    </source>
</evidence>
<dbReference type="RefSeq" id="WP_176756604.1">
    <property type="nucleotide sequence ID" value="NZ_FMUR01000006.1"/>
</dbReference>
<keyword evidence="1" id="KW-0472">Membrane</keyword>
<evidence type="ECO:0000313" key="3">
    <source>
        <dbReference type="Proteomes" id="UP000183047"/>
    </source>
</evidence>
<organism evidence="2 3">
    <name type="scientific">Butyrivibrio hungatei</name>
    <dbReference type="NCBI Taxonomy" id="185008"/>
    <lineage>
        <taxon>Bacteria</taxon>
        <taxon>Bacillati</taxon>
        <taxon>Bacillota</taxon>
        <taxon>Clostridia</taxon>
        <taxon>Lachnospirales</taxon>
        <taxon>Lachnospiraceae</taxon>
        <taxon>Butyrivibrio</taxon>
    </lineage>
</organism>
<proteinExistence type="predicted"/>
<feature type="transmembrane region" description="Helical" evidence="1">
    <location>
        <begin position="20"/>
        <end position="38"/>
    </location>
</feature>
<accession>A0A1G5CB20</accession>
<dbReference type="EMBL" id="FMUR01000006">
    <property type="protein sequence ID" value="SCX99510.1"/>
    <property type="molecule type" value="Genomic_DNA"/>
</dbReference>
<reference evidence="3" key="1">
    <citation type="submission" date="2016-10" db="EMBL/GenBank/DDBJ databases">
        <authorList>
            <person name="Varghese N."/>
            <person name="Submissions S."/>
        </authorList>
    </citation>
    <scope>NUCLEOTIDE SEQUENCE [LARGE SCALE GENOMIC DNA]</scope>
    <source>
        <strain evidence="3">XBD2006</strain>
    </source>
</reference>
<dbReference type="AlphaFoldDB" id="A0A1G5CB20"/>